<dbReference type="InterPro" id="IPR001343">
    <property type="entry name" value="Hemolysn_Ca-bd"/>
</dbReference>
<feature type="region of interest" description="Disordered" evidence="2">
    <location>
        <begin position="500"/>
        <end position="526"/>
    </location>
</feature>
<dbReference type="InterPro" id="IPR019960">
    <property type="entry name" value="T1SS_VCA0849"/>
</dbReference>
<feature type="domain" description="VWFA" evidence="3">
    <location>
        <begin position="551"/>
        <end position="759"/>
    </location>
</feature>
<dbReference type="Pfam" id="PF00353">
    <property type="entry name" value="HemolysinCabind"/>
    <property type="match status" value="3"/>
</dbReference>
<gene>
    <name evidence="4" type="ORF">F1978_05415</name>
</gene>
<dbReference type="SMART" id="SM00327">
    <property type="entry name" value="VWA"/>
    <property type="match status" value="1"/>
</dbReference>
<dbReference type="InterPro" id="IPR002035">
    <property type="entry name" value="VWF_A"/>
</dbReference>
<dbReference type="InterPro" id="IPR018511">
    <property type="entry name" value="Hemolysin-typ_Ca-bd_CS"/>
</dbReference>
<name>A0ABQ6XB37_9GAMM</name>
<evidence type="ECO:0000313" key="4">
    <source>
        <dbReference type="EMBL" id="KAE8439217.1"/>
    </source>
</evidence>
<feature type="compositionally biased region" description="Polar residues" evidence="2">
    <location>
        <begin position="512"/>
        <end position="523"/>
    </location>
</feature>
<dbReference type="InterPro" id="IPR038081">
    <property type="entry name" value="CalX-like_sf"/>
</dbReference>
<evidence type="ECO:0000313" key="5">
    <source>
        <dbReference type="Proteomes" id="UP000466130"/>
    </source>
</evidence>
<dbReference type="Pfam" id="PF00092">
    <property type="entry name" value="VWA"/>
    <property type="match status" value="1"/>
</dbReference>
<accession>A0ABQ6XB37</accession>
<dbReference type="PROSITE" id="PS50234">
    <property type="entry name" value="VWFA"/>
    <property type="match status" value="1"/>
</dbReference>
<dbReference type="Pfam" id="PF20579">
    <property type="entry name" value="LapA"/>
    <property type="match status" value="2"/>
</dbReference>
<dbReference type="EMBL" id="VWRT01000004">
    <property type="protein sequence ID" value="KAE8439217.1"/>
    <property type="molecule type" value="Genomic_DNA"/>
</dbReference>
<keyword evidence="5" id="KW-1185">Reference proteome</keyword>
<proteinExistence type="predicted"/>
<evidence type="ECO:0000256" key="1">
    <source>
        <dbReference type="ARBA" id="ARBA00022837"/>
    </source>
</evidence>
<evidence type="ECO:0000256" key="2">
    <source>
        <dbReference type="SAM" id="MobiDB-lite"/>
    </source>
</evidence>
<organism evidence="4 5">
    <name type="scientific">Vreelandella piezotolerans</name>
    <dbReference type="NCBI Taxonomy" id="2609667"/>
    <lineage>
        <taxon>Bacteria</taxon>
        <taxon>Pseudomonadati</taxon>
        <taxon>Pseudomonadota</taxon>
        <taxon>Gammaproteobacteria</taxon>
        <taxon>Oceanospirillales</taxon>
        <taxon>Halomonadaceae</taxon>
        <taxon>Vreelandella</taxon>
    </lineage>
</organism>
<dbReference type="Gene3D" id="2.150.10.10">
    <property type="entry name" value="Serralysin-like metalloprotease, C-terminal"/>
    <property type="match status" value="1"/>
</dbReference>
<dbReference type="InterPro" id="IPR046779">
    <property type="entry name" value="LapA_adhesin_dom"/>
</dbReference>
<dbReference type="SUPFAM" id="SSF53300">
    <property type="entry name" value="vWA-like"/>
    <property type="match status" value="1"/>
</dbReference>
<comment type="caution">
    <text evidence="4">The sequence shown here is derived from an EMBL/GenBank/DDBJ whole genome shotgun (WGS) entry which is preliminary data.</text>
</comment>
<protein>
    <submittedName>
        <fullName evidence="4">Type I secretion C-terminal target domain-containing protein</fullName>
    </submittedName>
</protein>
<dbReference type="PRINTS" id="PR00313">
    <property type="entry name" value="CABNDNGRPT"/>
</dbReference>
<keyword evidence="1" id="KW-0106">Calcium</keyword>
<dbReference type="PROSITE" id="PS00330">
    <property type="entry name" value="HEMOLYSIN_CALCIUM"/>
    <property type="match status" value="1"/>
</dbReference>
<dbReference type="CDD" id="cd00198">
    <property type="entry name" value="vWFA"/>
    <property type="match status" value="1"/>
</dbReference>
<dbReference type="SUPFAM" id="SSF141072">
    <property type="entry name" value="CalX-like"/>
    <property type="match status" value="1"/>
</dbReference>
<dbReference type="Gene3D" id="3.40.50.410">
    <property type="entry name" value="von Willebrand factor, type A domain"/>
    <property type="match status" value="1"/>
</dbReference>
<sequence>MSDDADATTITLSAPSAVTEGEPITVSASVNNAPQGSPLVITLSNGQQITIAVGETTGSVTFESRADDVYQQGTDTLNLSIESAEGGNYEALDSDATAAVTISDDTDAATIALHDITVNEGSGTATISATLSHPAGKEFTVTLSNGATITFAPGATESTSTAFAIQGDDVYLDSESYEVSVSDSGDHNFESLDISDKATVTVNDTVDTTTVSISAIVTKTSEINVGNVDTTSSFTVTAYKGNGEVGQISKVTGTVHDGFGVVGSSSGGAASSELGYVGNGQSEKIAVEFNNQVKSFDVQFAWRNNAEKARVDFFDSEGNSVGWAVVSGGGSATDALVTYYDAQGNVTKTEHAPGGSDRVDNAYTFEPGSGLLFNRAEFTAVGHDDDYLIHAIKYKEVLSEDAATIDGPSDVVFDIQTSNPPDVSQYDFEYTFPTALVEVAGTQYLVNLDRNGKGTLSVSADGNSDLTATVLEVNGNFESVAVPESATLYKGLLVVGSNLDDDGSQAAPPAHNTPNPQEPNSGVIQGGSGNDVIIGDVGGAKVTVEPGGNYNIALIVDVSGSMGNASGTAGLTRMELAKQALSQLVTELAGHSGVINIALIPFAGSGQTSIKASVKDLQSGELLKNLTDAIDTLSANGGTNYSAAFNAAEQWFSGSDAKAGYENLTFFLTDGDPTFYGANDQGPGNSTNADVLRASIDAYGSLVQASSTKVYGVGIGNGVNQDYLNFFDNTNSLGQGTVSVIDTVTLADFSGSNDVLDRASNWAGAGSNGRFVIDQGYLQISDSRNQGAFSVTSDQFNVAADGSQLRFSYSTFSNSSDVFGYQLQKLVGGSWNSLINSGLSRTGGSTIVINDLAAGDYRLVYSVDDRSSNNSNATMSLNEISLVSPVPVTAAIGQPQIVNTADELSVALNQGSTELELADVGDDILRGGEGDDIIFGDAIFTDNLTWEGRDSAELPDGSGLKALKAYLEDDLGRVPTTDDIYNYIKDNYESLVDPDPVKGGNDTLIGGQGDDILIGGLGADTFKWELNDQGTTDQPATDTVMDFNASEGDVLDISELLQNEENATDLSTYIVAEEEGTDTVLYISSDGNLAGNKENADQVVRLEGKSFSDFGGGSAQDVIQHMLNNDQLKIDQ</sequence>
<dbReference type="InterPro" id="IPR036465">
    <property type="entry name" value="vWFA_dom_sf"/>
</dbReference>
<dbReference type="NCBIfam" id="TIGR03661">
    <property type="entry name" value="T1SS_VCA0849"/>
    <property type="match status" value="1"/>
</dbReference>
<dbReference type="Proteomes" id="UP000466130">
    <property type="component" value="Unassembled WGS sequence"/>
</dbReference>
<dbReference type="InterPro" id="IPR011049">
    <property type="entry name" value="Serralysin-like_metalloprot_C"/>
</dbReference>
<evidence type="ECO:0000259" key="3">
    <source>
        <dbReference type="PROSITE" id="PS50234"/>
    </source>
</evidence>
<reference evidence="4 5" key="1">
    <citation type="submission" date="2019-09" db="EMBL/GenBank/DDBJ databases">
        <title>The Halomonas whole genome shotgun (WGS).</title>
        <authorList>
            <person name="Xie Z."/>
        </authorList>
    </citation>
    <scope>NUCLEOTIDE SEQUENCE [LARGE SCALE GENOMIC DNA]</scope>
    <source>
        <strain evidence="4 5">NBT06E8</strain>
    </source>
</reference>